<proteinExistence type="predicted"/>
<name>A0A6J5SUR8_9CAUD</name>
<organism evidence="3">
    <name type="scientific">uncultured Caudovirales phage</name>
    <dbReference type="NCBI Taxonomy" id="2100421"/>
    <lineage>
        <taxon>Viruses</taxon>
        <taxon>Duplodnaviria</taxon>
        <taxon>Heunggongvirae</taxon>
        <taxon>Uroviricota</taxon>
        <taxon>Caudoviricetes</taxon>
        <taxon>Peduoviridae</taxon>
        <taxon>Maltschvirus</taxon>
        <taxon>Maltschvirus maltsch</taxon>
    </lineage>
</organism>
<protein>
    <submittedName>
        <fullName evidence="3">Uncharacterized protein</fullName>
    </submittedName>
</protein>
<evidence type="ECO:0000313" key="3">
    <source>
        <dbReference type="EMBL" id="CAB4218177.1"/>
    </source>
</evidence>
<evidence type="ECO:0000256" key="2">
    <source>
        <dbReference type="SAM" id="MobiDB-lite"/>
    </source>
</evidence>
<reference evidence="3" key="1">
    <citation type="submission" date="2020-05" db="EMBL/GenBank/DDBJ databases">
        <authorList>
            <person name="Chiriac C."/>
            <person name="Salcher M."/>
            <person name="Ghai R."/>
            <person name="Kavagutti S V."/>
        </authorList>
    </citation>
    <scope>NUCLEOTIDE SEQUENCE</scope>
</reference>
<evidence type="ECO:0000256" key="1">
    <source>
        <dbReference type="SAM" id="Coils"/>
    </source>
</evidence>
<dbReference type="EMBL" id="LR797461">
    <property type="protein sequence ID" value="CAB4218177.1"/>
    <property type="molecule type" value="Genomic_DNA"/>
</dbReference>
<feature type="coiled-coil region" evidence="1">
    <location>
        <begin position="211"/>
        <end position="245"/>
    </location>
</feature>
<accession>A0A6J5SUR8</accession>
<sequence length="345" mass="38075">MCFGGNDSSPTPQLPSPPPEQEMLDVIDEVNGVQSIVATDVKGKKRRIIQKLPRSPEDQALFDEAGTLMTRAIEESQRLYAYDPSQILDFAPFVTEINRLNTERQGDLAALAHIPDFAQEMNQFKGMQQTILDDAYTRQQNTQQEALNRMGYGHGSTASQELNAVLASERAKAEQRVGVESELYGRDLRRQDMADRSNLYGLREAGRQGQLSDLQARYGLQKDRQRDLENQRDRALNHNQNLLNIGSAIRGSDTAQHAASMAPQLQFADWQARNNMAMQRHQAETNRILGQHQLNRADEANQQPGFGSTMLGLGGTIAGAYFGGPMGAMMGGSAGRAAGGAMNRR</sequence>
<keyword evidence="1" id="KW-0175">Coiled coil</keyword>
<gene>
    <name evidence="3" type="ORF">UFOVP1597_1</name>
</gene>
<feature type="region of interest" description="Disordered" evidence="2">
    <location>
        <begin position="1"/>
        <end position="20"/>
    </location>
</feature>